<dbReference type="Pfam" id="PF14360">
    <property type="entry name" value="PAP2_C"/>
    <property type="match status" value="1"/>
</dbReference>
<evidence type="ECO:0000313" key="10">
    <source>
        <dbReference type="Proteomes" id="UP000240830"/>
    </source>
</evidence>
<dbReference type="PANTHER" id="PTHR12302">
    <property type="entry name" value="EBNA2 BINDING PROTEIN P100"/>
    <property type="match status" value="1"/>
</dbReference>
<reference evidence="9 10" key="1">
    <citation type="submission" date="2016-10" db="EMBL/GenBank/DDBJ databases">
        <title>The genome of Paramicrosporidium saccamoebae is the missing link in understanding Cryptomycota and Microsporidia evolution.</title>
        <authorList>
            <person name="Quandt C.A."/>
            <person name="Beaudet D."/>
            <person name="Corsaro D."/>
            <person name="Michel R."/>
            <person name="Corradi N."/>
            <person name="James T."/>
        </authorList>
    </citation>
    <scope>NUCLEOTIDE SEQUENCE [LARGE SCALE GENOMIC DNA]</scope>
    <source>
        <strain evidence="9 10">KSL3</strain>
    </source>
</reference>
<keyword evidence="10" id="KW-1185">Reference proteome</keyword>
<keyword evidence="6" id="KW-0175">Coiled coil</keyword>
<dbReference type="GO" id="GO:0016787">
    <property type="term" value="F:hydrolase activity"/>
    <property type="evidence" value="ECO:0007669"/>
    <property type="project" value="UniProtKB-KW"/>
</dbReference>
<dbReference type="GO" id="GO:0005739">
    <property type="term" value="C:mitochondrion"/>
    <property type="evidence" value="ECO:0007669"/>
    <property type="project" value="TreeGrafter"/>
</dbReference>
<evidence type="ECO:0000256" key="5">
    <source>
        <dbReference type="ARBA" id="ARBA00022837"/>
    </source>
</evidence>
<feature type="transmembrane region" description="Helical" evidence="7">
    <location>
        <begin position="492"/>
        <end position="509"/>
    </location>
</feature>
<dbReference type="Gene3D" id="2.40.50.90">
    <property type="match status" value="2"/>
</dbReference>
<keyword evidence="4" id="KW-0378">Hydrolase</keyword>
<dbReference type="Proteomes" id="UP000240830">
    <property type="component" value="Unassembled WGS sequence"/>
</dbReference>
<organism evidence="9 10">
    <name type="scientific">Paramicrosporidium saccamoebae</name>
    <dbReference type="NCBI Taxonomy" id="1246581"/>
    <lineage>
        <taxon>Eukaryota</taxon>
        <taxon>Fungi</taxon>
        <taxon>Fungi incertae sedis</taxon>
        <taxon>Cryptomycota</taxon>
        <taxon>Cryptomycota incertae sedis</taxon>
        <taxon>Paramicrosporidium</taxon>
    </lineage>
</organism>
<comment type="similarity">
    <text evidence="1">Belongs to the LCL3 family.</text>
</comment>
<evidence type="ECO:0000256" key="2">
    <source>
        <dbReference type="ARBA" id="ARBA00022722"/>
    </source>
</evidence>
<feature type="transmembrane region" description="Helical" evidence="7">
    <location>
        <begin position="420"/>
        <end position="439"/>
    </location>
</feature>
<dbReference type="GO" id="GO:0004519">
    <property type="term" value="F:endonuclease activity"/>
    <property type="evidence" value="ECO:0007669"/>
    <property type="project" value="UniProtKB-KW"/>
</dbReference>
<evidence type="ECO:0000256" key="4">
    <source>
        <dbReference type="ARBA" id="ARBA00022801"/>
    </source>
</evidence>
<keyword evidence="5" id="KW-0106">Calcium</keyword>
<proteinExistence type="inferred from homology"/>
<dbReference type="SUPFAM" id="SSF50199">
    <property type="entry name" value="Staphylococcal nuclease"/>
    <property type="match status" value="2"/>
</dbReference>
<dbReference type="InterPro" id="IPR035437">
    <property type="entry name" value="SNase_OB-fold_sf"/>
</dbReference>
<sequence length="704" mass="79140">MYLYSDSWNMVRHFVLGSVLLWITGYWILRLSSNSGLLHLSNNSGFLRETLHPRALSRTVMVSSDRDQHGISTLTTAVKVKLNEFRNTLMSSKAEDYKRYLHHGYRGFVLLVSQADAFRKAIPYNEIILTALMTALAIGGARKSLHWKFETMNVRLAGIDAPEMGHFGGNPQPYSEEAKAWLAKYVNGRRITLQAHRLDQYSRLVATVEAGFATVYDSAGAEYGGIKDQLVAAEKIARKKRIGNQSFAFHRRYKTTEDIPKGYYKAGREITGLALSVADGDGLRLYHQPLLACSPPNVPRGEMASNTIRIRLAGIDAPEIGHNGNPSQPFAEEARDFLANLVKNKTLVVKLHCVDQYDRVVASVYIRQFWFFKKNLSLSLVEKGLATVYRAHGAQYGGIKSVLENAEARANRLQDELKRLSISVLWFGVCAFCMAMVQINGDALHAKFVRPSLMSLVNVAKNNGEAEVPAVFDVAFKTFPKIPGDSIFNPDVFLHSFIVVSVIAALIHWPPLTFIARLRRYFWLFGFGYFLRMCTLAGTVLPPSNPFCVPQSRTILETIAMTPALLFGRVHTCTDKLFSGHTTVATLLFWSWVDARKIAGDGKISFWRIYAFTHFVGMIITSILGWNHYTVDIVLSAMINTFTYHCYTFAVVIKQQQQKSNMITDEIQALPNHVINIIAWCDGTDISPTMEPVEREENAVMERV</sequence>
<feature type="transmembrane region" description="Helical" evidence="7">
    <location>
        <begin position="633"/>
        <end position="653"/>
    </location>
</feature>
<evidence type="ECO:0000256" key="1">
    <source>
        <dbReference type="ARBA" id="ARBA00005435"/>
    </source>
</evidence>
<keyword evidence="7" id="KW-0472">Membrane</keyword>
<feature type="transmembrane region" description="Helical" evidence="7">
    <location>
        <begin position="607"/>
        <end position="627"/>
    </location>
</feature>
<dbReference type="Pfam" id="PF00565">
    <property type="entry name" value="SNase"/>
    <property type="match status" value="2"/>
</dbReference>
<evidence type="ECO:0000313" key="9">
    <source>
        <dbReference type="EMBL" id="PJF16653.1"/>
    </source>
</evidence>
<keyword evidence="2" id="KW-0540">Nuclease</keyword>
<dbReference type="OrthoDB" id="430293at2759"/>
<dbReference type="InterPro" id="IPR016071">
    <property type="entry name" value="Staphylococal_nuclease_OB-fold"/>
</dbReference>
<evidence type="ECO:0000256" key="6">
    <source>
        <dbReference type="SAM" id="Coils"/>
    </source>
</evidence>
<gene>
    <name evidence="9" type="ORF">PSACC_03604</name>
</gene>
<evidence type="ECO:0000259" key="8">
    <source>
        <dbReference type="PROSITE" id="PS50830"/>
    </source>
</evidence>
<dbReference type="SMART" id="SM00318">
    <property type="entry name" value="SNc"/>
    <property type="match status" value="2"/>
</dbReference>
<keyword evidence="7" id="KW-1133">Transmembrane helix</keyword>
<dbReference type="EMBL" id="MTSL01000213">
    <property type="protein sequence ID" value="PJF16653.1"/>
    <property type="molecule type" value="Genomic_DNA"/>
</dbReference>
<evidence type="ECO:0000256" key="7">
    <source>
        <dbReference type="SAM" id="Phobius"/>
    </source>
</evidence>
<dbReference type="AlphaFoldDB" id="A0A2H9TFV6"/>
<protein>
    <recommendedName>
        <fullName evidence="8">TNase-like domain-containing protein</fullName>
    </recommendedName>
</protein>
<dbReference type="PANTHER" id="PTHR12302:SF3">
    <property type="entry name" value="SERINE_THREONINE-PROTEIN KINASE 31"/>
    <property type="match status" value="1"/>
</dbReference>
<keyword evidence="7" id="KW-0812">Transmembrane</keyword>
<accession>A0A2H9TFV6</accession>
<feature type="coiled-coil region" evidence="6">
    <location>
        <begin position="396"/>
        <end position="423"/>
    </location>
</feature>
<evidence type="ECO:0000256" key="3">
    <source>
        <dbReference type="ARBA" id="ARBA00022759"/>
    </source>
</evidence>
<keyword evidence="3" id="KW-0255">Endonuclease</keyword>
<feature type="domain" description="TNase-like" evidence="8">
    <location>
        <begin position="268"/>
        <end position="420"/>
    </location>
</feature>
<name>A0A2H9TFV6_9FUNG</name>
<dbReference type="STRING" id="1246581.A0A2H9TFV6"/>
<comment type="caution">
    <text evidence="9">The sequence shown here is derived from an EMBL/GenBank/DDBJ whole genome shotgun (WGS) entry which is preliminary data.</text>
</comment>
<dbReference type="PROSITE" id="PS50830">
    <property type="entry name" value="TNASE_3"/>
    <property type="match status" value="1"/>
</dbReference>
<feature type="transmembrane region" description="Helical" evidence="7">
    <location>
        <begin position="12"/>
        <end position="29"/>
    </location>
</feature>
<dbReference type="InterPro" id="IPR025749">
    <property type="entry name" value="Sphingomyelin_synth-like_dom"/>
</dbReference>